<dbReference type="PANTHER" id="PTHR36529:SF1">
    <property type="entry name" value="GLYCOSYLTRANSFERASE"/>
    <property type="match status" value="1"/>
</dbReference>
<dbReference type="InterPro" id="IPR029044">
    <property type="entry name" value="Nucleotide-diphossugar_trans"/>
</dbReference>
<proteinExistence type="predicted"/>
<reference evidence="1 2" key="1">
    <citation type="submission" date="2019-03" db="EMBL/GenBank/DDBJ databases">
        <title>Genomic Encyclopedia of Archaeal and Bacterial Type Strains, Phase II (KMG-II): from individual species to whole genera.</title>
        <authorList>
            <person name="Goeker M."/>
        </authorList>
    </citation>
    <scope>NUCLEOTIDE SEQUENCE [LARGE SCALE GENOMIC DNA]</scope>
    <source>
        <strain evidence="1 2">DSM 18435</strain>
    </source>
</reference>
<evidence type="ECO:0000313" key="2">
    <source>
        <dbReference type="Proteomes" id="UP000295468"/>
    </source>
</evidence>
<dbReference type="Proteomes" id="UP000295468">
    <property type="component" value="Unassembled WGS sequence"/>
</dbReference>
<accession>A0A4R6TNX8</accession>
<dbReference type="Pfam" id="PF09837">
    <property type="entry name" value="DUF2064"/>
    <property type="match status" value="1"/>
</dbReference>
<protein>
    <recommendedName>
        <fullName evidence="3">Glycosyltransferase</fullName>
    </recommendedName>
</protein>
<dbReference type="NCBIfam" id="TIGR04282">
    <property type="entry name" value="glyco_like_cofC"/>
    <property type="match status" value="1"/>
</dbReference>
<comment type="caution">
    <text evidence="1">The sequence shown here is derived from an EMBL/GenBank/DDBJ whole genome shotgun (WGS) entry which is preliminary data.</text>
</comment>
<dbReference type="EMBL" id="SNYI01000001">
    <property type="protein sequence ID" value="TDQ33302.1"/>
    <property type="molecule type" value="Genomic_DNA"/>
</dbReference>
<dbReference type="RefSeq" id="WP_133643302.1">
    <property type="nucleotide sequence ID" value="NZ_SNYI01000001.1"/>
</dbReference>
<gene>
    <name evidence="1" type="ORF">CLV82_1140</name>
</gene>
<dbReference type="Gene3D" id="3.90.550.10">
    <property type="entry name" value="Spore Coat Polysaccharide Biosynthesis Protein SpsA, Chain A"/>
    <property type="match status" value="1"/>
</dbReference>
<name>A0A4R6TNX8_9FLAO</name>
<evidence type="ECO:0000313" key="1">
    <source>
        <dbReference type="EMBL" id="TDQ33302.1"/>
    </source>
</evidence>
<dbReference type="AlphaFoldDB" id="A0A4R6TNX8"/>
<organism evidence="1 2">
    <name type="scientific">Zeaxanthinibacter enoshimensis</name>
    <dbReference type="NCBI Taxonomy" id="392009"/>
    <lineage>
        <taxon>Bacteria</taxon>
        <taxon>Pseudomonadati</taxon>
        <taxon>Bacteroidota</taxon>
        <taxon>Flavobacteriia</taxon>
        <taxon>Flavobacteriales</taxon>
        <taxon>Flavobacteriaceae</taxon>
        <taxon>Zeaxanthinibacter</taxon>
    </lineage>
</organism>
<dbReference type="InterPro" id="IPR018641">
    <property type="entry name" value="Trfase_1_rSAM/seldom-assoc"/>
</dbReference>
<dbReference type="PANTHER" id="PTHR36529">
    <property type="entry name" value="SLL1095 PROTEIN"/>
    <property type="match status" value="1"/>
</dbReference>
<dbReference type="SUPFAM" id="SSF53448">
    <property type="entry name" value="Nucleotide-diphospho-sugar transferases"/>
    <property type="match status" value="1"/>
</dbReference>
<sequence length="206" mass="23557">MIKDKRLLLIFTRNPELGKCKTRLASTVGDQAALDIYKFLLEHTADVTKQLPFTKWVCYSESIKPNDHWEAAAYEKKLQEGEDLGERMENAFKAGFAAGFEQIIIIGSDLYDLNSRDILQAFEALDSSEVVIGPAQDGGYYLLGMKKLHPPVFRDKNWGINSVLQDTYRDLDEVNVTKLQLRNDVDVYEDIVDIPAFQPFLKHIKR</sequence>
<evidence type="ECO:0008006" key="3">
    <source>
        <dbReference type="Google" id="ProtNLM"/>
    </source>
</evidence>
<dbReference type="OrthoDB" id="9798250at2"/>
<keyword evidence="2" id="KW-1185">Reference proteome</keyword>